<sequence>MSSNREATVTILSIPESTNVPTEFEKIVTTDDKKYRFSGRVLNHDTFSLKIINEDYTLRWAADFSANYIDDLTTKAGCVKKISVFWKMLTEIAENESQTASVEVLTALQVQEIAKSKSKNKIISSQNSDNIMFNLDPGDERNTKLFVVLTQKSEYDLFKYPLSLPPVPFTYEEYAQTIKLLYHDNAQLHKSLIAADCSQLVVSLENKVSEFAAMFAEMKKAKDEKIKALKKKIKFLQARQKEQTQINMLAKSKK</sequence>
<dbReference type="Proteomes" id="UP001470230">
    <property type="component" value="Unassembled WGS sequence"/>
</dbReference>
<dbReference type="EMBL" id="JAPFFF010000004">
    <property type="protein sequence ID" value="KAK8891432.1"/>
    <property type="molecule type" value="Genomic_DNA"/>
</dbReference>
<organism evidence="2 3">
    <name type="scientific">Tritrichomonas musculus</name>
    <dbReference type="NCBI Taxonomy" id="1915356"/>
    <lineage>
        <taxon>Eukaryota</taxon>
        <taxon>Metamonada</taxon>
        <taxon>Parabasalia</taxon>
        <taxon>Tritrichomonadida</taxon>
        <taxon>Tritrichomonadidae</taxon>
        <taxon>Tritrichomonas</taxon>
    </lineage>
</organism>
<reference evidence="2 3" key="1">
    <citation type="submission" date="2024-04" db="EMBL/GenBank/DDBJ databases">
        <title>Tritrichomonas musculus Genome.</title>
        <authorList>
            <person name="Alves-Ferreira E."/>
            <person name="Grigg M."/>
            <person name="Lorenzi H."/>
            <person name="Galac M."/>
        </authorList>
    </citation>
    <scope>NUCLEOTIDE SEQUENCE [LARGE SCALE GENOMIC DNA]</scope>
    <source>
        <strain evidence="2 3">EAF2021</strain>
    </source>
</reference>
<evidence type="ECO:0000313" key="2">
    <source>
        <dbReference type="EMBL" id="KAK8891432.1"/>
    </source>
</evidence>
<keyword evidence="3" id="KW-1185">Reference proteome</keyword>
<keyword evidence="1" id="KW-0175">Coiled coil</keyword>
<evidence type="ECO:0000256" key="1">
    <source>
        <dbReference type="SAM" id="Coils"/>
    </source>
</evidence>
<protein>
    <submittedName>
        <fullName evidence="2">Coiled-coil domain-containing protein 61</fullName>
    </submittedName>
</protein>
<name>A0ABR2KKN0_9EUKA</name>
<gene>
    <name evidence="2" type="ORF">M9Y10_028641</name>
</gene>
<feature type="coiled-coil region" evidence="1">
    <location>
        <begin position="219"/>
        <end position="246"/>
    </location>
</feature>
<proteinExistence type="predicted"/>
<accession>A0ABR2KKN0</accession>
<comment type="caution">
    <text evidence="2">The sequence shown here is derived from an EMBL/GenBank/DDBJ whole genome shotgun (WGS) entry which is preliminary data.</text>
</comment>
<evidence type="ECO:0000313" key="3">
    <source>
        <dbReference type="Proteomes" id="UP001470230"/>
    </source>
</evidence>